<feature type="region of interest" description="Disordered" evidence="1">
    <location>
        <begin position="23"/>
        <end position="47"/>
    </location>
</feature>
<accession>A0A4Y2XAN8</accession>
<comment type="caution">
    <text evidence="2">The sequence shown here is derived from an EMBL/GenBank/DDBJ whole genome shotgun (WGS) entry which is preliminary data.</text>
</comment>
<dbReference type="EMBL" id="BGPR01073863">
    <property type="protein sequence ID" value="GBO46288.1"/>
    <property type="molecule type" value="Genomic_DNA"/>
</dbReference>
<dbReference type="Proteomes" id="UP000499080">
    <property type="component" value="Unassembled WGS sequence"/>
</dbReference>
<keyword evidence="3" id="KW-1185">Reference proteome</keyword>
<proteinExistence type="predicted"/>
<protein>
    <submittedName>
        <fullName evidence="2">Uncharacterized protein</fullName>
    </submittedName>
</protein>
<organism evidence="2 3">
    <name type="scientific">Araneus ventricosus</name>
    <name type="common">Orbweaver spider</name>
    <name type="synonym">Epeira ventricosa</name>
    <dbReference type="NCBI Taxonomy" id="182803"/>
    <lineage>
        <taxon>Eukaryota</taxon>
        <taxon>Metazoa</taxon>
        <taxon>Ecdysozoa</taxon>
        <taxon>Arthropoda</taxon>
        <taxon>Chelicerata</taxon>
        <taxon>Arachnida</taxon>
        <taxon>Araneae</taxon>
        <taxon>Araneomorphae</taxon>
        <taxon>Entelegynae</taxon>
        <taxon>Araneoidea</taxon>
        <taxon>Araneidae</taxon>
        <taxon>Araneus</taxon>
    </lineage>
</organism>
<name>A0A4Y2XAN8_ARAVE</name>
<gene>
    <name evidence="2" type="ORF">AVEN_22091_1</name>
</gene>
<feature type="non-terminal residue" evidence="2">
    <location>
        <position position="47"/>
    </location>
</feature>
<dbReference type="AlphaFoldDB" id="A0A4Y2XAN8"/>
<evidence type="ECO:0000256" key="1">
    <source>
        <dbReference type="SAM" id="MobiDB-lite"/>
    </source>
</evidence>
<evidence type="ECO:0000313" key="2">
    <source>
        <dbReference type="EMBL" id="GBO46288.1"/>
    </source>
</evidence>
<sequence length="47" mass="4935">MGGCLATTHVLACPRPHTDLQRNQVSNLEPSSPEADILPLGHGPDST</sequence>
<evidence type="ECO:0000313" key="3">
    <source>
        <dbReference type="Proteomes" id="UP000499080"/>
    </source>
</evidence>
<reference evidence="2 3" key="1">
    <citation type="journal article" date="2019" name="Sci. Rep.">
        <title>Orb-weaving spider Araneus ventricosus genome elucidates the spidroin gene catalogue.</title>
        <authorList>
            <person name="Kono N."/>
            <person name="Nakamura H."/>
            <person name="Ohtoshi R."/>
            <person name="Moran D.A.P."/>
            <person name="Shinohara A."/>
            <person name="Yoshida Y."/>
            <person name="Fujiwara M."/>
            <person name="Mori M."/>
            <person name="Tomita M."/>
            <person name="Arakawa K."/>
        </authorList>
    </citation>
    <scope>NUCLEOTIDE SEQUENCE [LARGE SCALE GENOMIC DNA]</scope>
</reference>